<keyword evidence="9" id="KW-0406">Ion transport</keyword>
<evidence type="ECO:0000256" key="14">
    <source>
        <dbReference type="PROSITE-ProRule" id="PRU01360"/>
    </source>
</evidence>
<accession>A0A1G7P4Q5</accession>
<comment type="subcellular location">
    <subcellularLocation>
        <location evidence="1 14">Cell outer membrane</location>
        <topology evidence="1 14">Multi-pass membrane protein</topology>
    </subcellularLocation>
</comment>
<dbReference type="PROSITE" id="PS52016">
    <property type="entry name" value="TONB_DEPENDENT_REC_3"/>
    <property type="match status" value="1"/>
</dbReference>
<dbReference type="GO" id="GO:0038023">
    <property type="term" value="F:signaling receptor activity"/>
    <property type="evidence" value="ECO:0007669"/>
    <property type="project" value="InterPro"/>
</dbReference>
<dbReference type="Gene3D" id="2.60.40.1120">
    <property type="entry name" value="Carboxypeptidase-like, regulatory domain"/>
    <property type="match status" value="1"/>
</dbReference>
<evidence type="ECO:0000313" key="20">
    <source>
        <dbReference type="Proteomes" id="UP000182427"/>
    </source>
</evidence>
<evidence type="ECO:0000256" key="10">
    <source>
        <dbReference type="ARBA" id="ARBA00023077"/>
    </source>
</evidence>
<dbReference type="Proteomes" id="UP000182427">
    <property type="component" value="Chromosome I"/>
</dbReference>
<evidence type="ECO:0000313" key="19">
    <source>
        <dbReference type="EMBL" id="SDF81211.1"/>
    </source>
</evidence>
<feature type="chain" id="PRO_5009242188" evidence="16">
    <location>
        <begin position="20"/>
        <end position="808"/>
    </location>
</feature>
<evidence type="ECO:0000256" key="13">
    <source>
        <dbReference type="ARBA" id="ARBA00023237"/>
    </source>
</evidence>
<dbReference type="FunFam" id="2.170.130.10:FF:000001">
    <property type="entry name" value="Catecholate siderophore TonB-dependent receptor"/>
    <property type="match status" value="1"/>
</dbReference>
<dbReference type="EMBL" id="LT629690">
    <property type="protein sequence ID" value="SDF81211.1"/>
    <property type="molecule type" value="Genomic_DNA"/>
</dbReference>
<dbReference type="InterPro" id="IPR036942">
    <property type="entry name" value="Beta-barrel_TonB_sf"/>
</dbReference>
<evidence type="ECO:0000256" key="2">
    <source>
        <dbReference type="ARBA" id="ARBA00009810"/>
    </source>
</evidence>
<dbReference type="OrthoDB" id="127311at2"/>
<proteinExistence type="inferred from homology"/>
<dbReference type="InterPro" id="IPR008969">
    <property type="entry name" value="CarboxyPept-like_regulatory"/>
</dbReference>
<evidence type="ECO:0000256" key="16">
    <source>
        <dbReference type="SAM" id="SignalP"/>
    </source>
</evidence>
<dbReference type="Pfam" id="PF07715">
    <property type="entry name" value="Plug"/>
    <property type="match status" value="1"/>
</dbReference>
<dbReference type="InterPro" id="IPR000531">
    <property type="entry name" value="Beta-barrel_TonB"/>
</dbReference>
<dbReference type="NCBIfam" id="TIGR01783">
    <property type="entry name" value="TonB-siderophor"/>
    <property type="match status" value="1"/>
</dbReference>
<feature type="signal peptide" evidence="16">
    <location>
        <begin position="1"/>
        <end position="19"/>
    </location>
</feature>
<evidence type="ECO:0000256" key="1">
    <source>
        <dbReference type="ARBA" id="ARBA00004571"/>
    </source>
</evidence>
<dbReference type="GO" id="GO:0015344">
    <property type="term" value="F:siderophore uptake transmembrane transporter activity"/>
    <property type="evidence" value="ECO:0007669"/>
    <property type="project" value="TreeGrafter"/>
</dbReference>
<evidence type="ECO:0000256" key="9">
    <source>
        <dbReference type="ARBA" id="ARBA00023065"/>
    </source>
</evidence>
<dbReference type="SUPFAM" id="SSF56935">
    <property type="entry name" value="Porins"/>
    <property type="match status" value="1"/>
</dbReference>
<dbReference type="InterPro" id="IPR037066">
    <property type="entry name" value="Plug_dom_sf"/>
</dbReference>
<evidence type="ECO:0000256" key="15">
    <source>
        <dbReference type="RuleBase" id="RU003357"/>
    </source>
</evidence>
<evidence type="ECO:0000256" key="11">
    <source>
        <dbReference type="ARBA" id="ARBA00023136"/>
    </source>
</evidence>
<keyword evidence="12" id="KW-0675">Receptor</keyword>
<keyword evidence="20" id="KW-1185">Reference proteome</keyword>
<protein>
    <submittedName>
        <fullName evidence="19">Iron complex outermembrane recepter protein</fullName>
    </submittedName>
</protein>
<evidence type="ECO:0000259" key="17">
    <source>
        <dbReference type="Pfam" id="PF00593"/>
    </source>
</evidence>
<dbReference type="Gene3D" id="2.170.130.10">
    <property type="entry name" value="TonB-dependent receptor, plug domain"/>
    <property type="match status" value="1"/>
</dbReference>
<keyword evidence="5" id="KW-0410">Iron transport</keyword>
<name>A0A1G7P4Q5_9BACT</name>
<dbReference type="InterPro" id="IPR039426">
    <property type="entry name" value="TonB-dep_rcpt-like"/>
</dbReference>
<feature type="domain" description="TonB-dependent receptor plug" evidence="18">
    <location>
        <begin position="165"/>
        <end position="260"/>
    </location>
</feature>
<keyword evidence="11 14" id="KW-0472">Membrane</keyword>
<keyword evidence="13 14" id="KW-0998">Cell outer membrane</keyword>
<evidence type="ECO:0000256" key="3">
    <source>
        <dbReference type="ARBA" id="ARBA00022448"/>
    </source>
</evidence>
<dbReference type="PANTHER" id="PTHR32552:SF68">
    <property type="entry name" value="FERRICHROME OUTER MEMBRANE TRANSPORTER_PHAGE RECEPTOR"/>
    <property type="match status" value="1"/>
</dbReference>
<keyword evidence="10 15" id="KW-0798">TonB box</keyword>
<sequence>MRHFLPVSFALALSSVAVMRTVAEAPRPATKPTANVAVEPAPAGCDGHRGTPRRLSGVVTDPTGASVPHAQITLTCGTLRTQITADAAGAYAVSVPYGEYQIDVEAPNFGAASQKVNIADSISGTVLNPVLQIGNVRSAVTVTATEGNEFATPVSSGGTKTDLPLAEVPQAISVVNRSLMDSQEVVKLDDALKNVPGVIAGGYYDGWDYYRIRGFDASFNTYIDGLRGGNGMMEETWGLESVEVLKGPSSALYGQSVLGGLVNIVTRKPVPDFFVHAQVTAGSFNFVDPAVDIGGSLNSSRTVYGRLAALYHSANTFVDYTYRHRYYFAPSLTWKPRTSTWLTLTGRFQRDNGRQGMPLPAIGTVLPNPGNGILPISTYIGELEANANKMSQANQQFGVQFHHSFSDNLIFRENARFAWYQQNWSRIYYPAFLGADNRTLYRYPYSYDGPWQTHETDTNIEGRAKFLGMEHSALLGLDFFRNPTIGKGWSIDFNDPSQYEPLDLYKPVYGQNPVQSLIVASDTKTVTQYTGLYLQDHIRLPKHVTITGGGRFDWAKNESRGSANQNGHGVTPRLGVTWQAFGQTTVYTSFSKSYLPQSGLVYVNSTTSTYLPPERGQQWEGGVKSSFLSGKLLASAALFQLDRKNVATANQAVPNFYLVTGAQRSRGVELEATLHPLAGWNIVSSYAFINAIVTNDTTLPAGTPTLNAPKHLFNVWSTYEIPRGRVRGLTFGFGGRHYTDQSGDLANSFRLPAYGIVDASASYGRGHAMWQVNANNITNKRWYAGSYNDLYVKPGDPRIVRGTMSWNF</sequence>
<keyword evidence="6 14" id="KW-0812">Transmembrane</keyword>
<dbReference type="SUPFAM" id="SSF49464">
    <property type="entry name" value="Carboxypeptidase regulatory domain-like"/>
    <property type="match status" value="1"/>
</dbReference>
<dbReference type="InterPro" id="IPR010105">
    <property type="entry name" value="TonB_sidphr_rcpt"/>
</dbReference>
<evidence type="ECO:0000256" key="12">
    <source>
        <dbReference type="ARBA" id="ARBA00023170"/>
    </source>
</evidence>
<evidence type="ECO:0000256" key="8">
    <source>
        <dbReference type="ARBA" id="ARBA00023004"/>
    </source>
</evidence>
<evidence type="ECO:0000259" key="18">
    <source>
        <dbReference type="Pfam" id="PF07715"/>
    </source>
</evidence>
<dbReference type="PANTHER" id="PTHR32552">
    <property type="entry name" value="FERRICHROME IRON RECEPTOR-RELATED"/>
    <property type="match status" value="1"/>
</dbReference>
<reference evidence="19 20" key="1">
    <citation type="submission" date="2016-10" db="EMBL/GenBank/DDBJ databases">
        <authorList>
            <person name="de Groot N.N."/>
        </authorList>
    </citation>
    <scope>NUCLEOTIDE SEQUENCE [LARGE SCALE GENOMIC DNA]</scope>
    <source>
        <strain evidence="19 20">GAS232</strain>
    </source>
</reference>
<dbReference type="AlphaFoldDB" id="A0A1G7P4Q5"/>
<comment type="similarity">
    <text evidence="2 14 15">Belongs to the TonB-dependent receptor family.</text>
</comment>
<dbReference type="GO" id="GO:0009279">
    <property type="term" value="C:cell outer membrane"/>
    <property type="evidence" value="ECO:0007669"/>
    <property type="project" value="UniProtKB-SubCell"/>
</dbReference>
<dbReference type="RefSeq" id="WP_083346191.1">
    <property type="nucleotide sequence ID" value="NZ_LT629690.1"/>
</dbReference>
<dbReference type="Pfam" id="PF00593">
    <property type="entry name" value="TonB_dep_Rec_b-barrel"/>
    <property type="match status" value="1"/>
</dbReference>
<evidence type="ECO:0000256" key="5">
    <source>
        <dbReference type="ARBA" id="ARBA00022496"/>
    </source>
</evidence>
<dbReference type="Gene3D" id="2.40.170.20">
    <property type="entry name" value="TonB-dependent receptor, beta-barrel domain"/>
    <property type="match status" value="1"/>
</dbReference>
<evidence type="ECO:0000256" key="4">
    <source>
        <dbReference type="ARBA" id="ARBA00022452"/>
    </source>
</evidence>
<feature type="domain" description="TonB-dependent receptor-like beta-barrel" evidence="17">
    <location>
        <begin position="334"/>
        <end position="777"/>
    </location>
</feature>
<gene>
    <name evidence="19" type="ORF">SAMN05444167_3383</name>
</gene>
<dbReference type="GO" id="GO:0015891">
    <property type="term" value="P:siderophore transport"/>
    <property type="evidence" value="ECO:0007669"/>
    <property type="project" value="InterPro"/>
</dbReference>
<keyword evidence="4 14" id="KW-1134">Transmembrane beta strand</keyword>
<dbReference type="CDD" id="cd01347">
    <property type="entry name" value="ligand_gated_channel"/>
    <property type="match status" value="1"/>
</dbReference>
<keyword evidence="7 16" id="KW-0732">Signal</keyword>
<keyword evidence="3 14" id="KW-0813">Transport</keyword>
<evidence type="ECO:0000256" key="6">
    <source>
        <dbReference type="ARBA" id="ARBA00022692"/>
    </source>
</evidence>
<organism evidence="19 20">
    <name type="scientific">Terriglobus roseus</name>
    <dbReference type="NCBI Taxonomy" id="392734"/>
    <lineage>
        <taxon>Bacteria</taxon>
        <taxon>Pseudomonadati</taxon>
        <taxon>Acidobacteriota</taxon>
        <taxon>Terriglobia</taxon>
        <taxon>Terriglobales</taxon>
        <taxon>Acidobacteriaceae</taxon>
        <taxon>Terriglobus</taxon>
    </lineage>
</organism>
<evidence type="ECO:0000256" key="7">
    <source>
        <dbReference type="ARBA" id="ARBA00022729"/>
    </source>
</evidence>
<keyword evidence="8" id="KW-0408">Iron</keyword>
<dbReference type="InterPro" id="IPR012910">
    <property type="entry name" value="Plug_dom"/>
</dbReference>
<dbReference type="Pfam" id="PF13620">
    <property type="entry name" value="CarboxypepD_reg"/>
    <property type="match status" value="1"/>
</dbReference>